<protein>
    <recommendedName>
        <fullName evidence="4">Chitooligosaccharide deacetylase</fullName>
    </recommendedName>
    <alternativeName>
        <fullName evidence="6">Nodulation protein B</fullName>
    </alternativeName>
</protein>
<dbReference type="Pfam" id="PF01522">
    <property type="entry name" value="Polysacc_deac_1"/>
    <property type="match status" value="1"/>
</dbReference>
<evidence type="ECO:0000256" key="2">
    <source>
        <dbReference type="ARBA" id="ARBA00004613"/>
    </source>
</evidence>
<feature type="domain" description="NodB homology" evidence="7">
    <location>
        <begin position="383"/>
        <end position="567"/>
    </location>
</feature>
<evidence type="ECO:0000256" key="4">
    <source>
        <dbReference type="ARBA" id="ARBA00020071"/>
    </source>
</evidence>
<comment type="subcellular location">
    <subcellularLocation>
        <location evidence="2">Secreted</location>
    </subcellularLocation>
</comment>
<dbReference type="Proteomes" id="UP001222770">
    <property type="component" value="Unassembled WGS sequence"/>
</dbReference>
<comment type="function">
    <text evidence="1">Is involved in generating a small heat-stable compound (Nod), an acylated oligomer of N-acetylglucosamine, that stimulates mitosis in various plant protoplasts.</text>
</comment>
<dbReference type="SUPFAM" id="SSF53448">
    <property type="entry name" value="Nucleotide-diphospho-sugar transferases"/>
    <property type="match status" value="1"/>
</dbReference>
<keyword evidence="8" id="KW-0808">Transferase</keyword>
<keyword evidence="9" id="KW-1185">Reference proteome</keyword>
<keyword evidence="8" id="KW-0328">Glycosyltransferase</keyword>
<dbReference type="CDD" id="cd00761">
    <property type="entry name" value="Glyco_tranf_GTA_type"/>
    <property type="match status" value="1"/>
</dbReference>
<dbReference type="SUPFAM" id="SSF88713">
    <property type="entry name" value="Glycoside hydrolase/deacetylase"/>
    <property type="match status" value="1"/>
</dbReference>
<comment type="caution">
    <text evidence="8">The sequence shown here is derived from an EMBL/GenBank/DDBJ whole genome shotgun (WGS) entry which is preliminary data.</text>
</comment>
<comment type="similarity">
    <text evidence="3">Belongs to the polysaccharide deacetylase family.</text>
</comment>
<dbReference type="PROSITE" id="PS51677">
    <property type="entry name" value="NODB"/>
    <property type="match status" value="1"/>
</dbReference>
<sequence length="567" mass="63977">MSNPSFTMIVSTYQRRDMVCETVQAIGRIEYDGPFELVVIIDGSNDGTEDALKQIELPFPYRVVWQPNGGLGHARNRGAQEARHEILFFLDDDMICRPDIVEQHAKKYREGADAVLGEIPLEDNSPPGFLSEGIAIWAADSARQSREMDQLTPFHVFGGQLSVRRSAYEAIGGFDARFTENGNYGQEDADFGVKLLERFKVVHAPDAVSLHRYIVTPRENLRRAFKSGRADVMFARRHPSLAPTLFGLNNIHRRVTRYVYKPLGAVPLFPKVFAAFAGWFADRALKTRWRSNKWVARVFYAAQQVAYWSAVRRHGGMPNARKALVLCYHAMADHSFDGLLGNYSIPPDVFAAQIASLKRRGFTFITADDLLLCLKGLIRLPKKAVLLTFDDCYTDLTEVVRTVLAPQRIRPVAFAVTGLPSWTNEWDQKVGAVRLQLLDPEGLRALHALGVDIGAHSRTHRMMPDLSDRDLASETLGCADDIEAMGLPRPKYFCYPFGGRDQRCFEAVEKAGYALGFGLADKHARRGKNMMDVARIEMLTCDSPWRFWLKTAIPRPATYLRSRFFQP</sequence>
<dbReference type="InterPro" id="IPR029044">
    <property type="entry name" value="Nucleotide-diphossugar_trans"/>
</dbReference>
<evidence type="ECO:0000256" key="5">
    <source>
        <dbReference type="ARBA" id="ARBA00022729"/>
    </source>
</evidence>
<dbReference type="Gene3D" id="3.20.20.370">
    <property type="entry name" value="Glycoside hydrolase/deacetylase"/>
    <property type="match status" value="1"/>
</dbReference>
<evidence type="ECO:0000313" key="8">
    <source>
        <dbReference type="EMBL" id="MDF8333124.1"/>
    </source>
</evidence>
<proteinExistence type="inferred from homology"/>
<evidence type="ECO:0000313" key="9">
    <source>
        <dbReference type="Proteomes" id="UP001222770"/>
    </source>
</evidence>
<name>A0ABT6CHX4_9SPHN</name>
<organism evidence="8 9">
    <name type="scientific">Novosphingobium cyanobacteriorum</name>
    <dbReference type="NCBI Taxonomy" id="3024215"/>
    <lineage>
        <taxon>Bacteria</taxon>
        <taxon>Pseudomonadati</taxon>
        <taxon>Pseudomonadota</taxon>
        <taxon>Alphaproteobacteria</taxon>
        <taxon>Sphingomonadales</taxon>
        <taxon>Sphingomonadaceae</taxon>
        <taxon>Novosphingobium</taxon>
    </lineage>
</organism>
<dbReference type="InterPro" id="IPR001173">
    <property type="entry name" value="Glyco_trans_2-like"/>
</dbReference>
<dbReference type="PANTHER" id="PTHR34216:SF3">
    <property type="entry name" value="POLY-BETA-1,6-N-ACETYL-D-GLUCOSAMINE N-DEACETYLASE"/>
    <property type="match status" value="1"/>
</dbReference>
<dbReference type="PANTHER" id="PTHR34216">
    <property type="match status" value="1"/>
</dbReference>
<dbReference type="InterPro" id="IPR002509">
    <property type="entry name" value="NODB_dom"/>
</dbReference>
<evidence type="ECO:0000259" key="7">
    <source>
        <dbReference type="PROSITE" id="PS51677"/>
    </source>
</evidence>
<dbReference type="InterPro" id="IPR011330">
    <property type="entry name" value="Glyco_hydro/deAcase_b/a-brl"/>
</dbReference>
<reference evidence="8 9" key="1">
    <citation type="submission" date="2023-03" db="EMBL/GenBank/DDBJ databases">
        <title>Novosphingobium cyanobacteriorum sp. nov., isolated from a eutrophic reservoir during the Microcystis bloom period.</title>
        <authorList>
            <person name="Kang M."/>
            <person name="Le V."/>
            <person name="Ko S.-R."/>
            <person name="Lee S.-A."/>
            <person name="Ahn C.-Y."/>
        </authorList>
    </citation>
    <scope>NUCLEOTIDE SEQUENCE [LARGE SCALE GENOMIC DNA]</scope>
    <source>
        <strain evidence="8 9">HBC54</strain>
    </source>
</reference>
<evidence type="ECO:0000256" key="6">
    <source>
        <dbReference type="ARBA" id="ARBA00032976"/>
    </source>
</evidence>
<keyword evidence="5" id="KW-0732">Signal</keyword>
<dbReference type="InterPro" id="IPR051398">
    <property type="entry name" value="Polysacch_Deacetylase"/>
</dbReference>
<dbReference type="RefSeq" id="WP_277276501.1">
    <property type="nucleotide sequence ID" value="NZ_JAROCY010000006.1"/>
</dbReference>
<dbReference type="EMBL" id="JAROCY010000006">
    <property type="protein sequence ID" value="MDF8333124.1"/>
    <property type="molecule type" value="Genomic_DNA"/>
</dbReference>
<evidence type="ECO:0000256" key="3">
    <source>
        <dbReference type="ARBA" id="ARBA00010973"/>
    </source>
</evidence>
<evidence type="ECO:0000256" key="1">
    <source>
        <dbReference type="ARBA" id="ARBA00003236"/>
    </source>
</evidence>
<dbReference type="GO" id="GO:0016757">
    <property type="term" value="F:glycosyltransferase activity"/>
    <property type="evidence" value="ECO:0007669"/>
    <property type="project" value="UniProtKB-KW"/>
</dbReference>
<accession>A0ABT6CHX4</accession>
<dbReference type="Pfam" id="PF00535">
    <property type="entry name" value="Glycos_transf_2"/>
    <property type="match status" value="1"/>
</dbReference>
<gene>
    <name evidence="8" type="ORF">POM99_07935</name>
</gene>
<dbReference type="CDD" id="cd10918">
    <property type="entry name" value="CE4_NodB_like_5s_6s"/>
    <property type="match status" value="1"/>
</dbReference>
<dbReference type="Gene3D" id="3.90.550.10">
    <property type="entry name" value="Spore Coat Polysaccharide Biosynthesis Protein SpsA, Chain A"/>
    <property type="match status" value="1"/>
</dbReference>